<evidence type="ECO:0000313" key="1">
    <source>
        <dbReference type="EMBL" id="VDM35431.1"/>
    </source>
</evidence>
<evidence type="ECO:0000313" key="3">
    <source>
        <dbReference type="WBParaSite" id="TTAC_0001046801-mRNA-1"/>
    </source>
</evidence>
<dbReference type="Proteomes" id="UP000274429">
    <property type="component" value="Unassembled WGS sequence"/>
</dbReference>
<organism evidence="3">
    <name type="scientific">Hydatigena taeniaeformis</name>
    <name type="common">Feline tapeworm</name>
    <name type="synonym">Taenia taeniaeformis</name>
    <dbReference type="NCBI Taxonomy" id="6205"/>
    <lineage>
        <taxon>Eukaryota</taxon>
        <taxon>Metazoa</taxon>
        <taxon>Spiralia</taxon>
        <taxon>Lophotrochozoa</taxon>
        <taxon>Platyhelminthes</taxon>
        <taxon>Cestoda</taxon>
        <taxon>Eucestoda</taxon>
        <taxon>Cyclophyllidea</taxon>
        <taxon>Taeniidae</taxon>
        <taxon>Hydatigera</taxon>
    </lineage>
</organism>
<protein>
    <submittedName>
        <fullName evidence="3">Lipoprotein</fullName>
    </submittedName>
</protein>
<name>A0A0R3XA91_HYDTA</name>
<gene>
    <name evidence="1" type="ORF">TTAC_LOCUS10451</name>
</gene>
<keyword evidence="2" id="KW-1185">Reference proteome</keyword>
<dbReference type="AlphaFoldDB" id="A0A0R3XA91"/>
<dbReference type="WBParaSite" id="TTAC_0001046801-mRNA-1">
    <property type="protein sequence ID" value="TTAC_0001046801-mRNA-1"/>
    <property type="gene ID" value="TTAC_0001046801"/>
</dbReference>
<reference evidence="1 2" key="2">
    <citation type="submission" date="2018-11" db="EMBL/GenBank/DDBJ databases">
        <authorList>
            <consortium name="Pathogen Informatics"/>
        </authorList>
    </citation>
    <scope>NUCLEOTIDE SEQUENCE [LARGE SCALE GENOMIC DNA]</scope>
</reference>
<dbReference type="EMBL" id="UYWX01021714">
    <property type="protein sequence ID" value="VDM35431.1"/>
    <property type="molecule type" value="Genomic_DNA"/>
</dbReference>
<evidence type="ECO:0000313" key="2">
    <source>
        <dbReference type="Proteomes" id="UP000274429"/>
    </source>
</evidence>
<sequence length="74" mass="8266">MLGGSKKPILELRVLPQLRGKYNTTNKQLNVTAKMRGAYSVSGEFDARGEGKRERVGTYIFLVGVLMKSFESIE</sequence>
<proteinExistence type="predicted"/>
<reference evidence="3" key="1">
    <citation type="submission" date="2017-02" db="UniProtKB">
        <authorList>
            <consortium name="WormBaseParasite"/>
        </authorList>
    </citation>
    <scope>IDENTIFICATION</scope>
</reference>
<accession>A0A0R3XA91</accession>